<dbReference type="EMBL" id="CAJNOJ010000433">
    <property type="protein sequence ID" value="CAF1446865.1"/>
    <property type="molecule type" value="Genomic_DNA"/>
</dbReference>
<reference evidence="7" key="1">
    <citation type="submission" date="2021-02" db="EMBL/GenBank/DDBJ databases">
        <authorList>
            <person name="Nowell W R."/>
        </authorList>
    </citation>
    <scope>NUCLEOTIDE SEQUENCE</scope>
</reference>
<comment type="caution">
    <text evidence="7">The sequence shown here is derived from an EMBL/GenBank/DDBJ whole genome shotgun (WGS) entry which is preliminary data.</text>
</comment>
<evidence type="ECO:0000313" key="9">
    <source>
        <dbReference type="Proteomes" id="UP000663828"/>
    </source>
</evidence>
<accession>A0A815N3Y5</accession>
<feature type="transmembrane region" description="Helical" evidence="5">
    <location>
        <begin position="103"/>
        <end position="124"/>
    </location>
</feature>
<dbReference type="AlphaFoldDB" id="A0A815N3Y5"/>
<evidence type="ECO:0000313" key="8">
    <source>
        <dbReference type="EMBL" id="CAF1446865.1"/>
    </source>
</evidence>
<evidence type="ECO:0000256" key="4">
    <source>
        <dbReference type="ARBA" id="ARBA00023136"/>
    </source>
</evidence>
<dbReference type="EMBL" id="CAJNOR010003572">
    <property type="protein sequence ID" value="CAF1426836.1"/>
    <property type="molecule type" value="Genomic_DNA"/>
</dbReference>
<protein>
    <recommendedName>
        <fullName evidence="6">G-protein coupled receptors family 1 profile domain-containing protein</fullName>
    </recommendedName>
</protein>
<evidence type="ECO:0000256" key="2">
    <source>
        <dbReference type="ARBA" id="ARBA00022692"/>
    </source>
</evidence>
<gene>
    <name evidence="8" type="ORF">EDS130_LOCUS39266</name>
    <name evidence="7" type="ORF">XAT740_LOCUS35555</name>
</gene>
<dbReference type="Proteomes" id="UP000663852">
    <property type="component" value="Unassembled WGS sequence"/>
</dbReference>
<dbReference type="Proteomes" id="UP000663828">
    <property type="component" value="Unassembled WGS sequence"/>
</dbReference>
<dbReference type="GO" id="GO:0016020">
    <property type="term" value="C:membrane"/>
    <property type="evidence" value="ECO:0007669"/>
    <property type="project" value="UniProtKB-SubCell"/>
</dbReference>
<keyword evidence="4 5" id="KW-0472">Membrane</keyword>
<keyword evidence="3 5" id="KW-1133">Transmembrane helix</keyword>
<evidence type="ECO:0000256" key="5">
    <source>
        <dbReference type="SAM" id="Phobius"/>
    </source>
</evidence>
<keyword evidence="9" id="KW-1185">Reference proteome</keyword>
<feature type="transmembrane region" description="Helical" evidence="5">
    <location>
        <begin position="202"/>
        <end position="221"/>
    </location>
</feature>
<evidence type="ECO:0000256" key="1">
    <source>
        <dbReference type="ARBA" id="ARBA00004370"/>
    </source>
</evidence>
<feature type="transmembrane region" description="Helical" evidence="5">
    <location>
        <begin position="144"/>
        <end position="168"/>
    </location>
</feature>
<evidence type="ECO:0000259" key="6">
    <source>
        <dbReference type="PROSITE" id="PS50262"/>
    </source>
</evidence>
<feature type="transmembrane region" description="Helical" evidence="5">
    <location>
        <begin position="242"/>
        <end position="268"/>
    </location>
</feature>
<sequence length="320" mass="37878">MNFNLSKILFLTKTTGVRSLPPILSNQSKYFILLILVIPSILAYLTAIGFIFLTKTYRTMPNNYSIIIILFISFITTSIDLPIRIDSYSNHPILKRTKESCLFWWYIATSCYLAMSLLVAWSSLERHLLIFHSNIFNKKFKKIFFYYIPPILIILYIFTFYFFTIIIYPCENIFNEQTNVCPFPCYFFDITLGMWELGGHSLFPTICILLLNCALVFRVYRSKRRLKQSTNWRKYRTMIFQLILIAIIYLWVNIPYSICVLLLYFTSIYGIDSIMYFFATCIYLTPLLFPFVCLYSLPEFRSKMKKILKCQSNIRIANQA</sequence>
<feature type="domain" description="G-protein coupled receptors family 1 profile" evidence="6">
    <location>
        <begin position="3"/>
        <end position="293"/>
    </location>
</feature>
<organism evidence="7 9">
    <name type="scientific">Adineta ricciae</name>
    <name type="common">Rotifer</name>
    <dbReference type="NCBI Taxonomy" id="249248"/>
    <lineage>
        <taxon>Eukaryota</taxon>
        <taxon>Metazoa</taxon>
        <taxon>Spiralia</taxon>
        <taxon>Gnathifera</taxon>
        <taxon>Rotifera</taxon>
        <taxon>Eurotatoria</taxon>
        <taxon>Bdelloidea</taxon>
        <taxon>Adinetida</taxon>
        <taxon>Adinetidae</taxon>
        <taxon>Adineta</taxon>
    </lineage>
</organism>
<dbReference type="InterPro" id="IPR017452">
    <property type="entry name" value="GPCR_Rhodpsn_7TM"/>
</dbReference>
<proteinExistence type="predicted"/>
<feature type="transmembrane region" description="Helical" evidence="5">
    <location>
        <begin position="274"/>
        <end position="297"/>
    </location>
</feature>
<comment type="subcellular location">
    <subcellularLocation>
        <location evidence="1">Membrane</location>
    </subcellularLocation>
</comment>
<feature type="transmembrane region" description="Helical" evidence="5">
    <location>
        <begin position="64"/>
        <end position="83"/>
    </location>
</feature>
<feature type="transmembrane region" description="Helical" evidence="5">
    <location>
        <begin position="30"/>
        <end position="52"/>
    </location>
</feature>
<dbReference type="SUPFAM" id="SSF81321">
    <property type="entry name" value="Family A G protein-coupled receptor-like"/>
    <property type="match status" value="1"/>
</dbReference>
<name>A0A815N3Y5_ADIRI</name>
<evidence type="ECO:0000313" key="7">
    <source>
        <dbReference type="EMBL" id="CAF1426836.1"/>
    </source>
</evidence>
<dbReference type="Gene3D" id="1.20.1070.10">
    <property type="entry name" value="Rhodopsin 7-helix transmembrane proteins"/>
    <property type="match status" value="1"/>
</dbReference>
<dbReference type="OrthoDB" id="10061571at2759"/>
<dbReference type="PROSITE" id="PS50262">
    <property type="entry name" value="G_PROTEIN_RECEP_F1_2"/>
    <property type="match status" value="1"/>
</dbReference>
<evidence type="ECO:0000256" key="3">
    <source>
        <dbReference type="ARBA" id="ARBA00022989"/>
    </source>
</evidence>
<keyword evidence="2 5" id="KW-0812">Transmembrane</keyword>